<proteinExistence type="predicted"/>
<keyword evidence="1" id="KW-0472">Membrane</keyword>
<dbReference type="AlphaFoldDB" id="A0A7L9U6L6"/>
<sequence length="76" mass="8612">MESTQKTFIKRIAGITNEKFIYDWVSHILHRNITVFIRRSAMTVLEFVPIALAVLAVVARVAMFLPRAPKSAAQAR</sequence>
<name>A0A7L9U6L6_9BURK</name>
<keyword evidence="1" id="KW-0812">Transmembrane</keyword>
<dbReference type="EMBL" id="CP062941">
    <property type="protein sequence ID" value="QOL49882.1"/>
    <property type="molecule type" value="Genomic_DNA"/>
</dbReference>
<accession>A0A7L9U6L6</accession>
<dbReference type="KEGG" id="mlir:LPB04_00665"/>
<dbReference type="Proteomes" id="UP000593875">
    <property type="component" value="Chromosome"/>
</dbReference>
<keyword evidence="3" id="KW-1185">Reference proteome</keyword>
<evidence type="ECO:0000313" key="2">
    <source>
        <dbReference type="EMBL" id="QOL49882.1"/>
    </source>
</evidence>
<feature type="transmembrane region" description="Helical" evidence="1">
    <location>
        <begin position="47"/>
        <end position="66"/>
    </location>
</feature>
<gene>
    <name evidence="2" type="ORF">LPB04_00665</name>
</gene>
<evidence type="ECO:0000313" key="3">
    <source>
        <dbReference type="Proteomes" id="UP000593875"/>
    </source>
</evidence>
<keyword evidence="1" id="KW-1133">Transmembrane helix</keyword>
<dbReference type="RefSeq" id="WP_193686906.1">
    <property type="nucleotide sequence ID" value="NZ_CP062941.1"/>
</dbReference>
<protein>
    <submittedName>
        <fullName evidence="2">Uncharacterized protein</fullName>
    </submittedName>
</protein>
<reference evidence="2 3" key="1">
    <citation type="submission" date="2020-10" db="EMBL/GenBank/DDBJ databases">
        <title>Genome sequencing of Massilia sp. LPB0304.</title>
        <authorList>
            <person name="Kim J."/>
        </authorList>
    </citation>
    <scope>NUCLEOTIDE SEQUENCE [LARGE SCALE GENOMIC DNA]</scope>
    <source>
        <strain evidence="2 3">LPB0304</strain>
    </source>
</reference>
<organism evidence="2 3">
    <name type="scientific">Massilia litorea</name>
    <dbReference type="NCBI Taxonomy" id="2769491"/>
    <lineage>
        <taxon>Bacteria</taxon>
        <taxon>Pseudomonadati</taxon>
        <taxon>Pseudomonadota</taxon>
        <taxon>Betaproteobacteria</taxon>
        <taxon>Burkholderiales</taxon>
        <taxon>Oxalobacteraceae</taxon>
        <taxon>Telluria group</taxon>
        <taxon>Massilia</taxon>
    </lineage>
</organism>
<evidence type="ECO:0000256" key="1">
    <source>
        <dbReference type="SAM" id="Phobius"/>
    </source>
</evidence>